<sequence length="465" mass="55419">MDMAEPTLSMGDVFGSYYGSRQIRTPPFFSEVKYSLVELKSVRDVIRYSFIVRNSISYLDLEIYEHPRRHALRNITLANSISHIQKDFINMEEKCKVMEPHRYFLYTLNLDLPNSKNFSLKFGPKPKKLTCLVVFPVGKIIVYDNLYCCIILNFVESVFKYTDKKLKILKWLLNFNILKESEFYRLPADIVNDFVNFLCPEFPDTAFMKEFFKKFDLVDWMLEYEKPEILEYLLHHAHRNGRRMLQNDTVQDQALICTCIIQLFFKNIGPLLKYRHAPEFPTDSYRDLIGEIWLQREADLSTEALMRPESWMTRERNHLLLQIFWIYLTQWEDKPAAYEALRLIWNSIPHPYITFDEVQKAYREILSSEEIEDIYEFYVEAVGEGTSKIQPRSLKQYCRTAIRRILWQNNQWLPNGIQQIQLPKKLQAFLNLEKIFKRPIEDVEMDVEDYSAENDTANKRSHLGH</sequence>
<dbReference type="CDD" id="cd03716">
    <property type="entry name" value="SOCS_ASB_like"/>
    <property type="match status" value="1"/>
</dbReference>
<dbReference type="Proteomes" id="UP000807504">
    <property type="component" value="Unassembled WGS sequence"/>
</dbReference>
<dbReference type="InterPro" id="IPR036036">
    <property type="entry name" value="SOCS_box-like_dom_sf"/>
</dbReference>
<reference evidence="2" key="2">
    <citation type="submission" date="2020-06" db="EMBL/GenBank/DDBJ databases">
        <authorList>
            <person name="Sheffer M."/>
        </authorList>
    </citation>
    <scope>NUCLEOTIDE SEQUENCE</scope>
</reference>
<evidence type="ECO:0000313" key="2">
    <source>
        <dbReference type="EMBL" id="KAF8766621.1"/>
    </source>
</evidence>
<dbReference type="SUPFAM" id="SSF158235">
    <property type="entry name" value="SOCS box-like"/>
    <property type="match status" value="1"/>
</dbReference>
<gene>
    <name evidence="2" type="ORF">HNY73_019668</name>
</gene>
<evidence type="ECO:0000259" key="1">
    <source>
        <dbReference type="PROSITE" id="PS50225"/>
    </source>
</evidence>
<comment type="caution">
    <text evidence="2">The sequence shown here is derived from an EMBL/GenBank/DDBJ whole genome shotgun (WGS) entry which is preliminary data.</text>
</comment>
<dbReference type="EMBL" id="JABXBU010002230">
    <property type="protein sequence ID" value="KAF8766621.1"/>
    <property type="molecule type" value="Genomic_DNA"/>
</dbReference>
<accession>A0A8T0E827</accession>
<proteinExistence type="predicted"/>
<dbReference type="InterPro" id="IPR001496">
    <property type="entry name" value="SOCS_box"/>
</dbReference>
<organism evidence="2 3">
    <name type="scientific">Argiope bruennichi</name>
    <name type="common">Wasp spider</name>
    <name type="synonym">Aranea bruennichi</name>
    <dbReference type="NCBI Taxonomy" id="94029"/>
    <lineage>
        <taxon>Eukaryota</taxon>
        <taxon>Metazoa</taxon>
        <taxon>Ecdysozoa</taxon>
        <taxon>Arthropoda</taxon>
        <taxon>Chelicerata</taxon>
        <taxon>Arachnida</taxon>
        <taxon>Araneae</taxon>
        <taxon>Araneomorphae</taxon>
        <taxon>Entelegynae</taxon>
        <taxon>Araneoidea</taxon>
        <taxon>Araneidae</taxon>
        <taxon>Argiope</taxon>
    </lineage>
</organism>
<dbReference type="PROSITE" id="PS50225">
    <property type="entry name" value="SOCS"/>
    <property type="match status" value="1"/>
</dbReference>
<dbReference type="AlphaFoldDB" id="A0A8T0E827"/>
<name>A0A8T0E827_ARGBR</name>
<dbReference type="GO" id="GO:0035556">
    <property type="term" value="P:intracellular signal transduction"/>
    <property type="evidence" value="ECO:0007669"/>
    <property type="project" value="InterPro"/>
</dbReference>
<evidence type="ECO:0000313" key="3">
    <source>
        <dbReference type="Proteomes" id="UP000807504"/>
    </source>
</evidence>
<feature type="domain" description="SOCS box" evidence="1">
    <location>
        <begin position="390"/>
        <end position="430"/>
    </location>
</feature>
<keyword evidence="3" id="KW-1185">Reference proteome</keyword>
<reference evidence="2" key="1">
    <citation type="journal article" date="2020" name="bioRxiv">
        <title>Chromosome-level reference genome of the European wasp spider Argiope bruennichi: a resource for studies on range expansion and evolutionary adaptation.</title>
        <authorList>
            <person name="Sheffer M.M."/>
            <person name="Hoppe A."/>
            <person name="Krehenwinkel H."/>
            <person name="Uhl G."/>
            <person name="Kuss A.W."/>
            <person name="Jensen L."/>
            <person name="Jensen C."/>
            <person name="Gillespie R.G."/>
            <person name="Hoff K.J."/>
            <person name="Prost S."/>
        </authorList>
    </citation>
    <scope>NUCLEOTIDE SEQUENCE</scope>
</reference>
<dbReference type="SMART" id="SM00969">
    <property type="entry name" value="SOCS_box"/>
    <property type="match status" value="1"/>
</dbReference>
<protein>
    <recommendedName>
        <fullName evidence="1">SOCS box domain-containing protein</fullName>
    </recommendedName>
</protein>
<dbReference type="Pfam" id="PF07525">
    <property type="entry name" value="SOCS_box"/>
    <property type="match status" value="1"/>
</dbReference>